<dbReference type="GO" id="GO:0004252">
    <property type="term" value="F:serine-type endopeptidase activity"/>
    <property type="evidence" value="ECO:0007669"/>
    <property type="project" value="InterPro"/>
</dbReference>
<dbReference type="PATRIC" id="fig|1121448.10.peg.2071"/>
<dbReference type="AlphaFoldDB" id="T2GCG8"/>
<evidence type="ECO:0000256" key="7">
    <source>
        <dbReference type="ARBA" id="ARBA00022729"/>
    </source>
</evidence>
<dbReference type="STRING" id="1121448.DGI_2115"/>
<feature type="binding site" evidence="15">
    <location>
        <position position="115"/>
    </location>
    <ligand>
        <name>substrate</name>
    </ligand>
</feature>
<dbReference type="PROSITE" id="PS50106">
    <property type="entry name" value="PDZ"/>
    <property type="match status" value="2"/>
</dbReference>
<evidence type="ECO:0000256" key="16">
    <source>
        <dbReference type="SAM" id="SignalP"/>
    </source>
</evidence>
<evidence type="ECO:0000256" key="4">
    <source>
        <dbReference type="ARBA" id="ARBA00013035"/>
    </source>
</evidence>
<evidence type="ECO:0000256" key="5">
    <source>
        <dbReference type="ARBA" id="ARBA00013958"/>
    </source>
</evidence>
<protein>
    <recommendedName>
        <fullName evidence="5">Probable periplasmic serine endoprotease DegP-like</fullName>
        <ecNumber evidence="4">3.4.21.107</ecNumber>
    </recommendedName>
    <alternativeName>
        <fullName evidence="13">Protease Do</fullName>
    </alternativeName>
</protein>
<dbReference type="InterPro" id="IPR036034">
    <property type="entry name" value="PDZ_sf"/>
</dbReference>
<evidence type="ECO:0000256" key="12">
    <source>
        <dbReference type="ARBA" id="ARBA00023016"/>
    </source>
</evidence>
<evidence type="ECO:0000256" key="3">
    <source>
        <dbReference type="ARBA" id="ARBA00010541"/>
    </source>
</evidence>
<keyword evidence="10" id="KW-0378">Hydrolase</keyword>
<feature type="active site" description="Charge relay system" evidence="14">
    <location>
        <position position="149"/>
    </location>
</feature>
<name>T2GCG8_MEGG1</name>
<dbReference type="OrthoDB" id="9758917at2"/>
<keyword evidence="9" id="KW-0574">Periplasm</keyword>
<keyword evidence="7 16" id="KW-0732">Signal</keyword>
<feature type="signal peptide" evidence="16">
    <location>
        <begin position="1"/>
        <end position="28"/>
    </location>
</feature>
<evidence type="ECO:0000256" key="15">
    <source>
        <dbReference type="PIRSR" id="PIRSR611782-2"/>
    </source>
</evidence>
<dbReference type="HOGENOM" id="CLU_020120_1_0_7"/>
<keyword evidence="6 18" id="KW-0645">Protease</keyword>
<feature type="domain" description="PDZ" evidence="17">
    <location>
        <begin position="260"/>
        <end position="328"/>
    </location>
</feature>
<dbReference type="SMART" id="SM00228">
    <property type="entry name" value="PDZ"/>
    <property type="match status" value="2"/>
</dbReference>
<keyword evidence="12" id="KW-0346">Stress response</keyword>
<keyword evidence="19" id="KW-1185">Reference proteome</keyword>
<comment type="similarity">
    <text evidence="3">Belongs to the peptidase S1C family.</text>
</comment>
<dbReference type="KEGG" id="dgg:DGI_2115"/>
<dbReference type="Gene3D" id="2.40.10.120">
    <property type="match status" value="1"/>
</dbReference>
<evidence type="ECO:0000313" key="18">
    <source>
        <dbReference type="EMBL" id="AGW13879.1"/>
    </source>
</evidence>
<organism evidence="18 19">
    <name type="scientific">Megalodesulfovibrio gigas (strain ATCC 19364 / DSM 1382 / NCIMB 9332 / VKM B-1759)</name>
    <name type="common">Desulfovibrio gigas</name>
    <dbReference type="NCBI Taxonomy" id="1121448"/>
    <lineage>
        <taxon>Bacteria</taxon>
        <taxon>Pseudomonadati</taxon>
        <taxon>Thermodesulfobacteriota</taxon>
        <taxon>Desulfovibrionia</taxon>
        <taxon>Desulfovibrionales</taxon>
        <taxon>Desulfovibrionaceae</taxon>
        <taxon>Megalodesulfovibrio</taxon>
    </lineage>
</organism>
<accession>T2GCG8</accession>
<proteinExistence type="inferred from homology"/>
<evidence type="ECO:0000256" key="10">
    <source>
        <dbReference type="ARBA" id="ARBA00022801"/>
    </source>
</evidence>
<dbReference type="PRINTS" id="PR00834">
    <property type="entry name" value="PROTEASES2C"/>
</dbReference>
<evidence type="ECO:0000256" key="9">
    <source>
        <dbReference type="ARBA" id="ARBA00022764"/>
    </source>
</evidence>
<feature type="binding site" evidence="15">
    <location>
        <position position="149"/>
    </location>
    <ligand>
        <name>substrate</name>
    </ligand>
</feature>
<evidence type="ECO:0000256" key="14">
    <source>
        <dbReference type="PIRSR" id="PIRSR611782-1"/>
    </source>
</evidence>
<dbReference type="Pfam" id="PF13365">
    <property type="entry name" value="Trypsin_2"/>
    <property type="match status" value="1"/>
</dbReference>
<keyword evidence="11" id="KW-0720">Serine protease</keyword>
<feature type="active site" description="Charge relay system" evidence="14">
    <location>
        <position position="223"/>
    </location>
</feature>
<dbReference type="PANTHER" id="PTHR22939">
    <property type="entry name" value="SERINE PROTEASE FAMILY S1C HTRA-RELATED"/>
    <property type="match status" value="1"/>
</dbReference>
<dbReference type="PANTHER" id="PTHR22939:SF130">
    <property type="entry name" value="PERIPLASMIC SERINE ENDOPROTEASE DEGP-LIKE-RELATED"/>
    <property type="match status" value="1"/>
</dbReference>
<dbReference type="eggNOG" id="COG0265">
    <property type="taxonomic scope" value="Bacteria"/>
</dbReference>
<dbReference type="EC" id="3.4.21.107" evidence="4"/>
<reference evidence="19" key="2">
    <citation type="submission" date="2013-07" db="EMBL/GenBank/DDBJ databases">
        <authorList>
            <person name="Morais-Silva F.O."/>
            <person name="Rezende A.M."/>
            <person name="Pimentel C."/>
            <person name="Resende D.M."/>
            <person name="Santos C.I."/>
            <person name="Clemente C."/>
            <person name="de Oliveira L.M."/>
            <person name="da Silva S.M."/>
            <person name="Costa D.A."/>
            <person name="Varela-Raposo A."/>
            <person name="Horacio E.C.A."/>
            <person name="Matos M."/>
            <person name="Flores O."/>
            <person name="Ruiz J.C."/>
            <person name="Rodrigues-Pousada C."/>
        </authorList>
    </citation>
    <scope>NUCLEOTIDE SEQUENCE [LARGE SCALE GENOMIC DNA]</scope>
    <source>
        <strain evidence="19">ATCC 19364 / DSM 1382 / NCIMB 9332 / VKM B-1759</strain>
    </source>
</reference>
<dbReference type="SUPFAM" id="SSF50156">
    <property type="entry name" value="PDZ domain-like"/>
    <property type="match status" value="2"/>
</dbReference>
<evidence type="ECO:0000313" key="19">
    <source>
        <dbReference type="Proteomes" id="UP000016587"/>
    </source>
</evidence>
<evidence type="ECO:0000256" key="2">
    <source>
        <dbReference type="ARBA" id="ARBA00004418"/>
    </source>
</evidence>
<evidence type="ECO:0000256" key="11">
    <source>
        <dbReference type="ARBA" id="ARBA00022825"/>
    </source>
</evidence>
<feature type="binding site" evidence="15">
    <location>
        <begin position="221"/>
        <end position="223"/>
    </location>
    <ligand>
        <name>substrate</name>
    </ligand>
</feature>
<dbReference type="GO" id="GO:0042597">
    <property type="term" value="C:periplasmic space"/>
    <property type="evidence" value="ECO:0007669"/>
    <property type="project" value="UniProtKB-SubCell"/>
</dbReference>
<dbReference type="NCBIfam" id="TIGR02037">
    <property type="entry name" value="degP_htrA_DO"/>
    <property type="match status" value="1"/>
</dbReference>
<sequence length="486" mass="52237">MIRKPYIHLLLPLTILLLAALSSPPAMATTALPEFTTLAKRTGAAVVNISTVRRVETPDLQDFFRFRKPEGDNRMEEFWKQFEKFFKTPEGNRKDRSLGSGFIISPDGFIVTNNHVIKDADQIAVNLQGKDKESDSYNATVVGRDPETDLALLKIETTAPLPVLEFGDSDAMEVGQWVIAIGNPFGLDHTVTAGIVSAKGRTIGAGPFDDYVQTDASINPGNSGGPLLNMDGKVIGINTAIISSGQGIGFAIPSNMARRIIQDLKDNKKVQRGWLGVTIQDVDENSAKALGMQQAHGALISSVRPGDPGDKAGIKPGDVVLTINDRPVADAGELLKHVAALLPGEKAALQVWREGKTLPLSVTLGERPTSEEALLGEGEEEQAPEASEIGLSLRPLTKDEIKEQKLERGGLLVLEVDPESPAGEAGLRKGDIVLELNLKPVETLDAFAELMEKDAAKKGVAMLLVKRGKQTIFRTIPLDAAAQDAE</sequence>
<feature type="active site" description="Charge relay system" evidence="14">
    <location>
        <position position="115"/>
    </location>
</feature>
<dbReference type="CDD" id="cd10839">
    <property type="entry name" value="cpPDZ1_DegP-like"/>
    <property type="match status" value="1"/>
</dbReference>
<dbReference type="InterPro" id="IPR001940">
    <property type="entry name" value="Peptidase_S1C"/>
</dbReference>
<comment type="subcellular location">
    <subcellularLocation>
        <location evidence="2">Periplasm</location>
    </subcellularLocation>
</comment>
<dbReference type="GO" id="GO:0006508">
    <property type="term" value="P:proteolysis"/>
    <property type="evidence" value="ECO:0007669"/>
    <property type="project" value="UniProtKB-KW"/>
</dbReference>
<dbReference type="Pfam" id="PF13180">
    <property type="entry name" value="PDZ_2"/>
    <property type="match status" value="1"/>
</dbReference>
<dbReference type="Proteomes" id="UP000016587">
    <property type="component" value="Chromosome"/>
</dbReference>
<dbReference type="InterPro" id="IPR041489">
    <property type="entry name" value="PDZ_6"/>
</dbReference>
<evidence type="ECO:0000256" key="1">
    <source>
        <dbReference type="ARBA" id="ARBA00001772"/>
    </source>
</evidence>
<feature type="domain" description="PDZ" evidence="17">
    <location>
        <begin position="372"/>
        <end position="444"/>
    </location>
</feature>
<dbReference type="EMBL" id="CP006585">
    <property type="protein sequence ID" value="AGW13879.1"/>
    <property type="molecule type" value="Genomic_DNA"/>
</dbReference>
<evidence type="ECO:0000256" key="13">
    <source>
        <dbReference type="ARBA" id="ARBA00032850"/>
    </source>
</evidence>
<evidence type="ECO:0000259" key="17">
    <source>
        <dbReference type="PROSITE" id="PS50106"/>
    </source>
</evidence>
<dbReference type="InterPro" id="IPR009003">
    <property type="entry name" value="Peptidase_S1_PA"/>
</dbReference>
<dbReference type="Gene3D" id="2.30.42.10">
    <property type="match status" value="2"/>
</dbReference>
<reference evidence="18 19" key="1">
    <citation type="journal article" date="2013" name="J. Bacteriol.">
        <title>Roles of HynAB and Ech, the only two hydrogenases found in the model sulfate reducer Desulfovibrio gigas.</title>
        <authorList>
            <person name="Morais-Silva F.O."/>
            <person name="Santos C.I."/>
            <person name="Rodrigues R."/>
            <person name="Pereira I.A."/>
            <person name="Rodrigues-Pousada C."/>
        </authorList>
    </citation>
    <scope>NUCLEOTIDE SEQUENCE [LARGE SCALE GENOMIC DNA]</scope>
    <source>
        <strain evidence="19">ATCC 19364 / DSM 1382 / NCIMB 9332 / VKM B-1759</strain>
    </source>
</reference>
<gene>
    <name evidence="18" type="ORF">DGI_2115</name>
</gene>
<dbReference type="SUPFAM" id="SSF50494">
    <property type="entry name" value="Trypsin-like serine proteases"/>
    <property type="match status" value="1"/>
</dbReference>
<dbReference type="RefSeq" id="WP_021760799.1">
    <property type="nucleotide sequence ID" value="NC_022444.1"/>
</dbReference>
<evidence type="ECO:0000256" key="6">
    <source>
        <dbReference type="ARBA" id="ARBA00022670"/>
    </source>
</evidence>
<evidence type="ECO:0000256" key="8">
    <source>
        <dbReference type="ARBA" id="ARBA00022737"/>
    </source>
</evidence>
<dbReference type="InterPro" id="IPR001478">
    <property type="entry name" value="PDZ"/>
</dbReference>
<keyword evidence="8" id="KW-0677">Repeat</keyword>
<dbReference type="Pfam" id="PF17820">
    <property type="entry name" value="PDZ_6"/>
    <property type="match status" value="1"/>
</dbReference>
<comment type="catalytic activity">
    <reaction evidence="1">
        <text>Acts on substrates that are at least partially unfolded. The cleavage site P1 residue is normally between a pair of hydrophobic residues, such as Val-|-Val.</text>
        <dbReference type="EC" id="3.4.21.107"/>
    </reaction>
</comment>
<dbReference type="InterPro" id="IPR011782">
    <property type="entry name" value="Pept_S1C_Do"/>
</dbReference>
<feature type="chain" id="PRO_5039638933" description="Probable periplasmic serine endoprotease DegP-like" evidence="16">
    <location>
        <begin position="29"/>
        <end position="486"/>
    </location>
</feature>